<keyword evidence="2 5" id="KW-0689">Ribosomal protein</keyword>
<dbReference type="GO" id="GO:1990904">
    <property type="term" value="C:ribonucleoprotein complex"/>
    <property type="evidence" value="ECO:0007669"/>
    <property type="project" value="UniProtKB-KW"/>
</dbReference>
<feature type="compositionally biased region" description="Polar residues" evidence="4">
    <location>
        <begin position="39"/>
        <end position="59"/>
    </location>
</feature>
<dbReference type="FunCoup" id="A0A7J6IUG7">
    <property type="interactions" value="70"/>
</dbReference>
<dbReference type="InParanoid" id="A0A7J6IUG7"/>
<dbReference type="FunFam" id="3.30.1370.30:FF:000006">
    <property type="entry name" value="40S ribosomal protein S8"/>
    <property type="match status" value="1"/>
</dbReference>
<reference evidence="5 6" key="2">
    <citation type="submission" date="2020-04" db="EMBL/GenBank/DDBJ databases">
        <title>Genome sequencing and assembly of multiple isolates from the Colletotrichum gloeosporioides species complex.</title>
        <authorList>
            <person name="Gan P."/>
            <person name="Shirasu K."/>
        </authorList>
    </citation>
    <scope>NUCLEOTIDE SEQUENCE [LARGE SCALE GENOMIC DNA]</scope>
    <source>
        <strain evidence="5 6">Nara gc5</strain>
    </source>
</reference>
<keyword evidence="6" id="KW-1185">Reference proteome</keyword>
<evidence type="ECO:0000313" key="5">
    <source>
        <dbReference type="EMBL" id="KAF4479703.1"/>
    </source>
</evidence>
<dbReference type="Pfam" id="PF00410">
    <property type="entry name" value="Ribosomal_S8"/>
    <property type="match status" value="1"/>
</dbReference>
<dbReference type="Proteomes" id="UP000011096">
    <property type="component" value="Unassembled WGS sequence"/>
</dbReference>
<keyword evidence="3" id="KW-0687">Ribonucleoprotein</keyword>
<feature type="compositionally biased region" description="Basic and acidic residues" evidence="4">
    <location>
        <begin position="1"/>
        <end position="13"/>
    </location>
</feature>
<dbReference type="Gene3D" id="3.30.1370.30">
    <property type="match status" value="1"/>
</dbReference>
<dbReference type="RefSeq" id="XP_031889548.1">
    <property type="nucleotide sequence ID" value="XM_032030630.1"/>
</dbReference>
<reference evidence="5 6" key="1">
    <citation type="submission" date="2012-08" db="EMBL/GenBank/DDBJ databases">
        <authorList>
            <person name="Gan P.H.P."/>
            <person name="Ikeda K."/>
            <person name="Irieda H."/>
            <person name="Narusaka M."/>
            <person name="O'Connell R.J."/>
            <person name="Narusaka Y."/>
            <person name="Takano Y."/>
            <person name="Kubo Y."/>
            <person name="Shirasu K."/>
        </authorList>
    </citation>
    <scope>NUCLEOTIDE SEQUENCE [LARGE SCALE GENOMIC DNA]</scope>
    <source>
        <strain evidence="5 6">Nara gc5</strain>
    </source>
</reference>
<dbReference type="OrthoDB" id="409928at2759"/>
<dbReference type="GeneID" id="43614695"/>
<evidence type="ECO:0000256" key="1">
    <source>
        <dbReference type="ARBA" id="ARBA00006471"/>
    </source>
</evidence>
<comment type="similarity">
    <text evidence="1">Belongs to the universal ribosomal protein uS8 family.</text>
</comment>
<name>A0A7J6IUG7_COLFN</name>
<organism evidence="5 6">
    <name type="scientific">Colletotrichum fructicola (strain Nara gc5)</name>
    <name type="common">Anthracnose fungus</name>
    <name type="synonym">Colletotrichum gloeosporioides (strain Nara gc5)</name>
    <dbReference type="NCBI Taxonomy" id="1213859"/>
    <lineage>
        <taxon>Eukaryota</taxon>
        <taxon>Fungi</taxon>
        <taxon>Dikarya</taxon>
        <taxon>Ascomycota</taxon>
        <taxon>Pezizomycotina</taxon>
        <taxon>Sordariomycetes</taxon>
        <taxon>Hypocreomycetidae</taxon>
        <taxon>Glomerellales</taxon>
        <taxon>Glomerellaceae</taxon>
        <taxon>Colletotrichum</taxon>
        <taxon>Colletotrichum gloeosporioides species complex</taxon>
    </lineage>
</organism>
<proteinExistence type="inferred from homology"/>
<dbReference type="SUPFAM" id="SSF56047">
    <property type="entry name" value="Ribosomal protein S8"/>
    <property type="match status" value="1"/>
</dbReference>
<dbReference type="InterPro" id="IPR035987">
    <property type="entry name" value="Ribosomal_uS8_sf"/>
</dbReference>
<dbReference type="Gene3D" id="3.30.1490.10">
    <property type="match status" value="1"/>
</dbReference>
<dbReference type="GO" id="GO:0006412">
    <property type="term" value="P:translation"/>
    <property type="evidence" value="ECO:0007669"/>
    <property type="project" value="InterPro"/>
</dbReference>
<dbReference type="GO" id="GO:0003735">
    <property type="term" value="F:structural constituent of ribosome"/>
    <property type="evidence" value="ECO:0007669"/>
    <property type="project" value="InterPro"/>
</dbReference>
<comment type="caution">
    <text evidence="5">The sequence shown here is derived from an EMBL/GenBank/DDBJ whole genome shotgun (WGS) entry which is preliminary data.</text>
</comment>
<feature type="region of interest" description="Disordered" evidence="4">
    <location>
        <begin position="1"/>
        <end position="64"/>
    </location>
</feature>
<dbReference type="InterPro" id="IPR000630">
    <property type="entry name" value="Ribosomal_uS8"/>
</dbReference>
<dbReference type="GO" id="GO:0005840">
    <property type="term" value="C:ribosome"/>
    <property type="evidence" value="ECO:0007669"/>
    <property type="project" value="UniProtKB-KW"/>
</dbReference>
<accession>A0A7J6IUG7</accession>
<evidence type="ECO:0000256" key="2">
    <source>
        <dbReference type="ARBA" id="ARBA00022980"/>
    </source>
</evidence>
<evidence type="ECO:0000313" key="6">
    <source>
        <dbReference type="Proteomes" id="UP000011096"/>
    </source>
</evidence>
<evidence type="ECO:0000256" key="4">
    <source>
        <dbReference type="SAM" id="MobiDB-lite"/>
    </source>
</evidence>
<evidence type="ECO:0000256" key="3">
    <source>
        <dbReference type="ARBA" id="ARBA00023274"/>
    </source>
</evidence>
<sequence length="235" mass="25526">MTRGGRGESEKKHSQSAAVPTVLEVELSGPLGTDHLNRPQLSSRQPHPSAPSHPSTQPPHDTRAPVLTQSSLKMGFTNMINACSHLQNASRARLGMTSIVNTKHNLNLALALQRAGFLSSLYRGGPAPPTPEQMSEPPEPITTANVASRRLWVGLKYWNNEPVLKGISMVTKPKRPVNISIKDLELVVRGFQSKDGLIKGMTLGECMFISTDRGVLEAREALARKVGGMVLCRAR</sequence>
<dbReference type="AlphaFoldDB" id="A0A7J6IUG7"/>
<gene>
    <name evidence="5" type="ORF">CGGC5_v011860</name>
</gene>
<dbReference type="EMBL" id="ANPB02000007">
    <property type="protein sequence ID" value="KAF4479703.1"/>
    <property type="molecule type" value="Genomic_DNA"/>
</dbReference>
<protein>
    <submittedName>
        <fullName evidence="5">37S ribosomal protein S8</fullName>
    </submittedName>
</protein>